<organism evidence="17 18">
    <name type="scientific">Diplodia corticola</name>
    <dbReference type="NCBI Taxonomy" id="236234"/>
    <lineage>
        <taxon>Eukaryota</taxon>
        <taxon>Fungi</taxon>
        <taxon>Dikarya</taxon>
        <taxon>Ascomycota</taxon>
        <taxon>Pezizomycotina</taxon>
        <taxon>Dothideomycetes</taxon>
        <taxon>Dothideomycetes incertae sedis</taxon>
        <taxon>Botryosphaeriales</taxon>
        <taxon>Botryosphaeriaceae</taxon>
        <taxon>Diplodia</taxon>
    </lineage>
</organism>
<keyword evidence="9" id="KW-0560">Oxidoreductase</keyword>
<dbReference type="InterPro" id="IPR017927">
    <property type="entry name" value="FAD-bd_FR_type"/>
</dbReference>
<dbReference type="GO" id="GO:0052851">
    <property type="term" value="F:ferric-chelate reductase (NADPH) activity"/>
    <property type="evidence" value="ECO:0007669"/>
    <property type="project" value="UniProtKB-EC"/>
</dbReference>
<comment type="caution">
    <text evidence="17">The sequence shown here is derived from an EMBL/GenBank/DDBJ whole genome shotgun (WGS) entry which is preliminary data.</text>
</comment>
<keyword evidence="10" id="KW-0406">Ion transport</keyword>
<evidence type="ECO:0000256" key="14">
    <source>
        <dbReference type="SAM" id="MobiDB-lite"/>
    </source>
</evidence>
<feature type="region of interest" description="Disordered" evidence="14">
    <location>
        <begin position="654"/>
        <end position="715"/>
    </location>
</feature>
<protein>
    <recommendedName>
        <fullName evidence="3">ferric-chelate reductase (NADPH)</fullName>
        <ecNumber evidence="3">1.16.1.9</ecNumber>
    </recommendedName>
</protein>
<dbReference type="PANTHER" id="PTHR32361">
    <property type="entry name" value="FERRIC/CUPRIC REDUCTASE TRANSMEMBRANE COMPONENT"/>
    <property type="match status" value="1"/>
</dbReference>
<dbReference type="PROSITE" id="PS51384">
    <property type="entry name" value="FAD_FR"/>
    <property type="match status" value="1"/>
</dbReference>
<evidence type="ECO:0000256" key="9">
    <source>
        <dbReference type="ARBA" id="ARBA00023002"/>
    </source>
</evidence>
<accession>A0A1J9R3Z4</accession>
<evidence type="ECO:0000256" key="10">
    <source>
        <dbReference type="ARBA" id="ARBA00023065"/>
    </source>
</evidence>
<dbReference type="OrthoDB" id="3944240at2759"/>
<evidence type="ECO:0000256" key="12">
    <source>
        <dbReference type="ARBA" id="ARBA00023180"/>
    </source>
</evidence>
<dbReference type="GO" id="GO:0015677">
    <property type="term" value="P:copper ion import"/>
    <property type="evidence" value="ECO:0007669"/>
    <property type="project" value="TreeGrafter"/>
</dbReference>
<name>A0A1J9R3Z4_9PEZI</name>
<dbReference type="InterPro" id="IPR013112">
    <property type="entry name" value="FAD-bd_8"/>
</dbReference>
<evidence type="ECO:0000256" key="1">
    <source>
        <dbReference type="ARBA" id="ARBA00004651"/>
    </source>
</evidence>
<proteinExistence type="inferred from homology"/>
<dbReference type="SFLD" id="SFLDS00052">
    <property type="entry name" value="Ferric_Reductase_Domain"/>
    <property type="match status" value="1"/>
</dbReference>
<evidence type="ECO:0000256" key="2">
    <source>
        <dbReference type="ARBA" id="ARBA00006278"/>
    </source>
</evidence>
<feature type="transmembrane region" description="Helical" evidence="15">
    <location>
        <begin position="28"/>
        <end position="50"/>
    </location>
</feature>
<feature type="domain" description="FAD-binding FR-type" evidence="16">
    <location>
        <begin position="311"/>
        <end position="422"/>
    </location>
</feature>
<dbReference type="SUPFAM" id="SSF52343">
    <property type="entry name" value="Ferredoxin reductase-like, C-terminal NADP-linked domain"/>
    <property type="match status" value="1"/>
</dbReference>
<evidence type="ECO:0000256" key="4">
    <source>
        <dbReference type="ARBA" id="ARBA00022448"/>
    </source>
</evidence>
<feature type="compositionally biased region" description="Polar residues" evidence="14">
    <location>
        <begin position="541"/>
        <end position="550"/>
    </location>
</feature>
<dbReference type="InterPro" id="IPR013130">
    <property type="entry name" value="Fe3_Rdtase_TM_dom"/>
</dbReference>
<feature type="compositionally biased region" description="Pro residues" evidence="14">
    <location>
        <begin position="657"/>
        <end position="674"/>
    </location>
</feature>
<dbReference type="RefSeq" id="XP_020131557.1">
    <property type="nucleotide sequence ID" value="XM_020271834.1"/>
</dbReference>
<keyword evidence="4" id="KW-0813">Transport</keyword>
<feature type="transmembrane region" description="Helical" evidence="15">
    <location>
        <begin position="180"/>
        <end position="198"/>
    </location>
</feature>
<feature type="region of interest" description="Disordered" evidence="14">
    <location>
        <begin position="541"/>
        <end position="611"/>
    </location>
</feature>
<dbReference type="Gene3D" id="2.40.30.10">
    <property type="entry name" value="Translation factors"/>
    <property type="match status" value="1"/>
</dbReference>
<feature type="compositionally biased region" description="Low complexity" evidence="14">
    <location>
        <begin position="675"/>
        <end position="694"/>
    </location>
</feature>
<dbReference type="InterPro" id="IPR039261">
    <property type="entry name" value="FNR_nucleotide-bd"/>
</dbReference>
<dbReference type="GO" id="GO:0006879">
    <property type="term" value="P:intracellular iron ion homeostasis"/>
    <property type="evidence" value="ECO:0007669"/>
    <property type="project" value="TreeGrafter"/>
</dbReference>
<keyword evidence="5" id="KW-1003">Cell membrane</keyword>
<dbReference type="GO" id="GO:0005886">
    <property type="term" value="C:plasma membrane"/>
    <property type="evidence" value="ECO:0007669"/>
    <property type="project" value="UniProtKB-SubCell"/>
</dbReference>
<feature type="transmembrane region" description="Helical" evidence="15">
    <location>
        <begin position="106"/>
        <end position="127"/>
    </location>
</feature>
<feature type="transmembrane region" description="Helical" evidence="15">
    <location>
        <begin position="218"/>
        <end position="237"/>
    </location>
</feature>
<feature type="transmembrane region" description="Helical" evidence="15">
    <location>
        <begin position="244"/>
        <end position="263"/>
    </location>
</feature>
<dbReference type="SUPFAM" id="SSF63380">
    <property type="entry name" value="Riboflavin synthase domain-like"/>
    <property type="match status" value="1"/>
</dbReference>
<dbReference type="SFLD" id="SFLDG01168">
    <property type="entry name" value="Ferric_reductase_subgroup_(FRE"/>
    <property type="match status" value="1"/>
</dbReference>
<dbReference type="EC" id="1.16.1.9" evidence="3"/>
<dbReference type="Pfam" id="PF01794">
    <property type="entry name" value="Ferric_reduct"/>
    <property type="match status" value="1"/>
</dbReference>
<evidence type="ECO:0000256" key="15">
    <source>
        <dbReference type="SAM" id="Phobius"/>
    </source>
</evidence>
<evidence type="ECO:0000256" key="5">
    <source>
        <dbReference type="ARBA" id="ARBA00022475"/>
    </source>
</evidence>
<feature type="compositionally biased region" description="Basic and acidic residues" evidence="14">
    <location>
        <begin position="559"/>
        <end position="585"/>
    </location>
</feature>
<comment type="similarity">
    <text evidence="2">Belongs to the ferric reductase (FRE) family.</text>
</comment>
<dbReference type="Pfam" id="PF08030">
    <property type="entry name" value="NAD_binding_6"/>
    <property type="match status" value="1"/>
</dbReference>
<dbReference type="Gene3D" id="3.40.50.80">
    <property type="entry name" value="Nucleotide-binding domain of ferredoxin-NADP reductase (FNR) module"/>
    <property type="match status" value="1"/>
</dbReference>
<dbReference type="InterPro" id="IPR051410">
    <property type="entry name" value="Ferric/Cupric_Reductase"/>
</dbReference>
<comment type="subcellular location">
    <subcellularLocation>
        <location evidence="1">Cell membrane</location>
        <topology evidence="1">Multi-pass membrane protein</topology>
    </subcellularLocation>
</comment>
<comment type="catalytic activity">
    <reaction evidence="13">
        <text>2 a Fe(II)-siderophore + NADP(+) + H(+) = 2 a Fe(III)-siderophore + NADPH</text>
        <dbReference type="Rhea" id="RHEA:28795"/>
        <dbReference type="Rhea" id="RHEA-COMP:11342"/>
        <dbReference type="Rhea" id="RHEA-COMP:11344"/>
        <dbReference type="ChEBI" id="CHEBI:15378"/>
        <dbReference type="ChEBI" id="CHEBI:29033"/>
        <dbReference type="ChEBI" id="CHEBI:29034"/>
        <dbReference type="ChEBI" id="CHEBI:57783"/>
        <dbReference type="ChEBI" id="CHEBI:58349"/>
        <dbReference type="EC" id="1.16.1.9"/>
    </reaction>
</comment>
<evidence type="ECO:0000256" key="7">
    <source>
        <dbReference type="ARBA" id="ARBA00022982"/>
    </source>
</evidence>
<dbReference type="EMBL" id="MNUE01000018">
    <property type="protein sequence ID" value="OJD35297.1"/>
    <property type="molecule type" value="Genomic_DNA"/>
</dbReference>
<keyword evidence="8 15" id="KW-1133">Transmembrane helix</keyword>
<dbReference type="STRING" id="236234.A0A1J9R3Z4"/>
<evidence type="ECO:0000256" key="13">
    <source>
        <dbReference type="ARBA" id="ARBA00048483"/>
    </source>
</evidence>
<keyword evidence="18" id="KW-1185">Reference proteome</keyword>
<evidence type="ECO:0000256" key="6">
    <source>
        <dbReference type="ARBA" id="ARBA00022692"/>
    </source>
</evidence>
<sequence length="774" mass="84895">MDMDMDMGGMDMGSSVPGVPSLDFLMQYYWAVVGAFVGTATLVNLGNSLICRQRLTAACRGDAKPAKPKASLLRINATATAIVREASNATLSPLTFKGRSICLPTVGRTTIVAANIATLLVLCFYHFDLSDQWSFENIGYRTGCISIAQLPLIFLLAGKNNILGWLTGSSYERLNWLHRWTARSLLLTVTIHMGYWFADWAPYNYIGHKIKTDPITQHGLISWCLLLWIVFSSVAPIRGLSYEFFVLQHLGSMAVFVAFVYLHVNSWPLYVRIYVILPIALVCLDRFVRAVWLLYNNFAIFHPSRRRKGQSSSLWACEASFTPLPHGTTRITIQNPPISWNPGQHVFLSCHAVVPLQSHPFTIASIPEDGKMEFYVKSEGGATARFFRHAEKLHLLPSHGQPEERRGKPVAIDGPYGRLRPLRQFDSVVLFAGSTGATFTIPLLRDIVAHWKKQHHQGAARETASLSSMLRLPDGAATRRVRFVWVVKSRGQLSWFATQLSCVAEDVAALRQAGVDVDVEMSVYMTCDPSFTDDRKAVYSNDGNSTSLPSPIQAPRIDGAFDEKTFVDKKGKDGTRITEIEDRNSDTSSLHSSSEEDQSNNQRPLAKAACGPDGTCCCQSTIVEDDNKARANGSSPDDAIQPIVCTCCNNNPNTTSNPPPPQPQQPQTHPPPPTTTTTANPNSPSVSLSQQQPQPSSPPALHPSIHLLTGRPHPPSLARRVLERALGETAVVACGPAALGRDVRAAAVALSDERAVHRGTGAQGVWCHVEGFGW</sequence>
<dbReference type="PANTHER" id="PTHR32361:SF9">
    <property type="entry name" value="FERRIC REDUCTASE TRANSMEMBRANE COMPONENT 3-RELATED"/>
    <property type="match status" value="1"/>
</dbReference>
<feature type="transmembrane region" description="Helical" evidence="15">
    <location>
        <begin position="269"/>
        <end position="288"/>
    </location>
</feature>
<evidence type="ECO:0000313" key="17">
    <source>
        <dbReference type="EMBL" id="OJD35297.1"/>
    </source>
</evidence>
<dbReference type="GeneID" id="31012093"/>
<dbReference type="CDD" id="cd06186">
    <property type="entry name" value="NOX_Duox_like_FAD_NADP"/>
    <property type="match status" value="1"/>
</dbReference>
<dbReference type="Pfam" id="PF08022">
    <property type="entry name" value="FAD_binding_8"/>
    <property type="match status" value="1"/>
</dbReference>
<evidence type="ECO:0000256" key="11">
    <source>
        <dbReference type="ARBA" id="ARBA00023136"/>
    </source>
</evidence>
<keyword evidence="11 15" id="KW-0472">Membrane</keyword>
<evidence type="ECO:0000256" key="8">
    <source>
        <dbReference type="ARBA" id="ARBA00022989"/>
    </source>
</evidence>
<dbReference type="Proteomes" id="UP000183809">
    <property type="component" value="Unassembled WGS sequence"/>
</dbReference>
<keyword evidence="12" id="KW-0325">Glycoprotein</keyword>
<dbReference type="AlphaFoldDB" id="A0A1J9R3Z4"/>
<evidence type="ECO:0000313" key="18">
    <source>
        <dbReference type="Proteomes" id="UP000183809"/>
    </source>
</evidence>
<evidence type="ECO:0000259" key="16">
    <source>
        <dbReference type="PROSITE" id="PS51384"/>
    </source>
</evidence>
<gene>
    <name evidence="17" type="ORF">BKCO1_1800056</name>
</gene>
<dbReference type="GO" id="GO:0006826">
    <property type="term" value="P:iron ion transport"/>
    <property type="evidence" value="ECO:0007669"/>
    <property type="project" value="TreeGrafter"/>
</dbReference>
<dbReference type="InterPro" id="IPR017938">
    <property type="entry name" value="Riboflavin_synthase-like_b-brl"/>
</dbReference>
<keyword evidence="6 15" id="KW-0812">Transmembrane</keyword>
<reference evidence="17 18" key="1">
    <citation type="submission" date="2016-10" db="EMBL/GenBank/DDBJ databases">
        <title>Proteomics and genomics reveal pathogen-plant mechanisms compatible with a hemibiotrophic lifestyle of Diplodia corticola.</title>
        <authorList>
            <person name="Fernandes I."/>
            <person name="De Jonge R."/>
            <person name="Van De Peer Y."/>
            <person name="Devreese B."/>
            <person name="Alves A."/>
            <person name="Esteves A.C."/>
        </authorList>
    </citation>
    <scope>NUCLEOTIDE SEQUENCE [LARGE SCALE GENOMIC DNA]</scope>
    <source>
        <strain evidence="17 18">CBS 112549</strain>
    </source>
</reference>
<evidence type="ECO:0000256" key="3">
    <source>
        <dbReference type="ARBA" id="ARBA00012668"/>
    </source>
</evidence>
<dbReference type="InterPro" id="IPR013121">
    <property type="entry name" value="Fe_red_NAD-bd_6"/>
</dbReference>
<keyword evidence="7" id="KW-0249">Electron transport</keyword>